<proteinExistence type="inferred from homology"/>
<evidence type="ECO:0000313" key="5">
    <source>
        <dbReference type="EMBL" id="AZS50138.1"/>
    </source>
</evidence>
<dbReference type="InterPro" id="IPR005318">
    <property type="entry name" value="OM_porin_bac"/>
</dbReference>
<accession>A0A3Q9JKW3</accession>
<keyword evidence="2" id="KW-0813">Transport</keyword>
<dbReference type="Proteomes" id="UP000273143">
    <property type="component" value="Chromosome"/>
</dbReference>
<keyword evidence="6" id="KW-1185">Reference proteome</keyword>
<dbReference type="Gene3D" id="2.40.160.10">
    <property type="entry name" value="Porin"/>
    <property type="match status" value="1"/>
</dbReference>
<dbReference type="KEGG" id="emo:DM558_04820"/>
<reference evidence="6" key="1">
    <citation type="submission" date="2018-06" db="EMBL/GenBank/DDBJ databases">
        <title>Complete genome of Pseudomonas insecticola strain QZS01.</title>
        <authorList>
            <person name="Wang J."/>
            <person name="Su Q."/>
        </authorList>
    </citation>
    <scope>NUCLEOTIDE SEQUENCE [LARGE SCALE GENOMIC DNA]</scope>
    <source>
        <strain evidence="6">QZS01</strain>
    </source>
</reference>
<dbReference type="AlphaFoldDB" id="A0A3Q9JKW3"/>
<feature type="signal peptide" evidence="4">
    <location>
        <begin position="1"/>
        <end position="25"/>
    </location>
</feature>
<dbReference type="InterPro" id="IPR023614">
    <property type="entry name" value="Porin_dom_sf"/>
</dbReference>
<organism evidence="5 6">
    <name type="scientific">Entomomonas moraniae</name>
    <dbReference type="NCBI Taxonomy" id="2213226"/>
    <lineage>
        <taxon>Bacteria</taxon>
        <taxon>Pseudomonadati</taxon>
        <taxon>Pseudomonadota</taxon>
        <taxon>Gammaproteobacteria</taxon>
        <taxon>Pseudomonadales</taxon>
        <taxon>Pseudomonadaceae</taxon>
        <taxon>Entomomonas</taxon>
    </lineage>
</organism>
<dbReference type="EMBL" id="CP029822">
    <property type="protein sequence ID" value="AZS50138.1"/>
    <property type="molecule type" value="Genomic_DNA"/>
</dbReference>
<evidence type="ECO:0000313" key="6">
    <source>
        <dbReference type="Proteomes" id="UP000273143"/>
    </source>
</evidence>
<dbReference type="PANTHER" id="PTHR34596:SF2">
    <property type="entry name" value="CHITOPORIN"/>
    <property type="match status" value="1"/>
</dbReference>
<gene>
    <name evidence="5" type="ORF">DM558_04820</name>
</gene>
<evidence type="ECO:0000256" key="2">
    <source>
        <dbReference type="ARBA" id="ARBA00022448"/>
    </source>
</evidence>
<dbReference type="GO" id="GO:0016020">
    <property type="term" value="C:membrane"/>
    <property type="evidence" value="ECO:0007669"/>
    <property type="project" value="InterPro"/>
</dbReference>
<dbReference type="PANTHER" id="PTHR34596">
    <property type="entry name" value="CHITOPORIN"/>
    <property type="match status" value="1"/>
</dbReference>
<comment type="similarity">
    <text evidence="1">Belongs to the outer membrane porin (Opr) (TC 1.B.25) family.</text>
</comment>
<name>A0A3Q9JKW3_9GAMM</name>
<protein>
    <submittedName>
        <fullName evidence="5">Porin</fullName>
    </submittedName>
</protein>
<evidence type="ECO:0000256" key="3">
    <source>
        <dbReference type="ARBA" id="ARBA00022729"/>
    </source>
</evidence>
<feature type="chain" id="PRO_5018742592" evidence="4">
    <location>
        <begin position="26"/>
        <end position="420"/>
    </location>
</feature>
<evidence type="ECO:0000256" key="4">
    <source>
        <dbReference type="SAM" id="SignalP"/>
    </source>
</evidence>
<keyword evidence="3 4" id="KW-0732">Signal</keyword>
<dbReference type="GO" id="GO:0015288">
    <property type="term" value="F:porin activity"/>
    <property type="evidence" value="ECO:0007669"/>
    <property type="project" value="TreeGrafter"/>
</dbReference>
<dbReference type="Pfam" id="PF03573">
    <property type="entry name" value="OprD"/>
    <property type="match status" value="1"/>
</dbReference>
<sequence length="420" mass="47036">MSKKYYGFLTTNALACLCLSMPVQSQEEGFLEGSKASVNVRNYYFTRDFKGSDPTQSKSSAWTQNFILDYQSGFTKGTVGVGLDVLGTSSFKLDAGKGAGATQMLPIHDDGDPAKSYGRLGVAGKMKISKTELKVGEWMPVLPILRSDDGRSLPQTFRGGQITSREFKNWSFYGGQMRETSLRQDASMEKMAYSNGRGSIGRSNRFNFGGVEYNFNDNKTQVGVWGGQLKDVYKQGLISLKHEQPLGDWVLKANTGFFIGKEDGSKRAGNLDNRTLYGLFSANYNHHTFYAGLQHLAGDSAWMRVTGTSGGTLANDAFTTSADQPKERSWQVRYDYDFTGLNVPGLTMMIRYIKGTDVKNNLTEDGKEWARESELAYLFTEGKLKNLSIKWRYSSLRQSWNKNGRFDEHRIIVNYPISFL</sequence>
<evidence type="ECO:0000256" key="1">
    <source>
        <dbReference type="ARBA" id="ARBA00009075"/>
    </source>
</evidence>
<dbReference type="RefSeq" id="WP_127162278.1">
    <property type="nucleotide sequence ID" value="NZ_CP029822.1"/>
</dbReference>